<dbReference type="SUPFAM" id="SSF52540">
    <property type="entry name" value="P-loop containing nucleoside triphosphate hydrolases"/>
    <property type="match status" value="1"/>
</dbReference>
<dbReference type="GO" id="GO:0016787">
    <property type="term" value="F:hydrolase activity"/>
    <property type="evidence" value="ECO:0007669"/>
    <property type="project" value="UniProtKB-KW"/>
</dbReference>
<dbReference type="EC" id="3.6.4.13" evidence="2"/>
<evidence type="ECO:0000256" key="14">
    <source>
        <dbReference type="SAM" id="MobiDB-lite"/>
    </source>
</evidence>
<dbReference type="InterPro" id="IPR037151">
    <property type="entry name" value="AlkB-like_sf"/>
</dbReference>
<dbReference type="GO" id="GO:0006351">
    <property type="term" value="P:DNA-templated transcription"/>
    <property type="evidence" value="ECO:0007669"/>
    <property type="project" value="InterPro"/>
</dbReference>
<dbReference type="GO" id="GO:0005524">
    <property type="term" value="F:ATP binding"/>
    <property type="evidence" value="ECO:0007669"/>
    <property type="project" value="UniProtKB-KW"/>
</dbReference>
<keyword evidence="19" id="KW-1185">Reference proteome</keyword>
<comment type="function">
    <text evidence="12">RNA replication. The central part of this protein possibly functions as an ATP-binding helicase.</text>
</comment>
<dbReference type="CDD" id="cd23246">
    <property type="entry name" value="Alphaflexiviridae_RdRp"/>
    <property type="match status" value="1"/>
</dbReference>
<dbReference type="Gene3D" id="2.60.120.590">
    <property type="entry name" value="Alpha-ketoglutarate-dependent dioxygenase AlkB-like"/>
    <property type="match status" value="1"/>
</dbReference>
<dbReference type="PROSITE" id="PS50507">
    <property type="entry name" value="RDRP_SSRNA_POS"/>
    <property type="match status" value="1"/>
</dbReference>
<feature type="region of interest" description="Disordered" evidence="14">
    <location>
        <begin position="469"/>
        <end position="512"/>
    </location>
</feature>
<feature type="compositionally biased region" description="Polar residues" evidence="14">
    <location>
        <begin position="441"/>
        <end position="450"/>
    </location>
</feature>
<feature type="domain" description="Alphavirus-like MT" evidence="17">
    <location>
        <begin position="59"/>
        <end position="227"/>
    </location>
</feature>
<dbReference type="GO" id="GO:0006396">
    <property type="term" value="P:RNA processing"/>
    <property type="evidence" value="ECO:0007669"/>
    <property type="project" value="InterPro"/>
</dbReference>
<comment type="catalytic activity">
    <reaction evidence="13">
        <text>ATP + H2O = ADP + phosphate + H(+)</text>
        <dbReference type="Rhea" id="RHEA:13065"/>
        <dbReference type="ChEBI" id="CHEBI:15377"/>
        <dbReference type="ChEBI" id="CHEBI:15378"/>
        <dbReference type="ChEBI" id="CHEBI:30616"/>
        <dbReference type="ChEBI" id="CHEBI:43474"/>
        <dbReference type="ChEBI" id="CHEBI:456216"/>
        <dbReference type="EC" id="3.6.4.13"/>
    </reaction>
</comment>
<reference evidence="18" key="1">
    <citation type="submission" date="2017-09" db="EMBL/GenBank/DDBJ databases">
        <title>Characterization of a not so new potexvirus isolated from babaco (Vasconcellea x heilbornii) in Ecuador.</title>
        <authorList>
            <person name="Alvarez-Quinto R.A."/>
            <person name="Cornejo J.F."/>
            <person name="Quito-Avila D.F."/>
        </authorList>
    </citation>
    <scope>NUCLEOTIDE SEQUENCE [LARGE SCALE GENOMIC DNA]</scope>
    <source>
        <strain evidence="18">Tandapi</strain>
    </source>
</reference>
<dbReference type="EMBL" id="MF978248">
    <property type="protein sequence ID" value="AUG45968.1"/>
    <property type="molecule type" value="Genomic_RNA"/>
</dbReference>
<protein>
    <recommendedName>
        <fullName evidence="3">RNA replication protein</fullName>
        <ecNumber evidence="1">2.7.7.48</ecNumber>
        <ecNumber evidence="2">3.6.4.13</ecNumber>
    </recommendedName>
</protein>
<evidence type="ECO:0000256" key="5">
    <source>
        <dbReference type="ARBA" id="ARBA00022679"/>
    </source>
</evidence>
<keyword evidence="10" id="KW-0067">ATP-binding</keyword>
<evidence type="ECO:0000256" key="9">
    <source>
        <dbReference type="ARBA" id="ARBA00022806"/>
    </source>
</evidence>
<evidence type="ECO:0000256" key="4">
    <source>
        <dbReference type="ARBA" id="ARBA00022484"/>
    </source>
</evidence>
<dbReference type="GeneID" id="35381629"/>
<dbReference type="GO" id="GO:0008174">
    <property type="term" value="F:mRNA methyltransferase activity"/>
    <property type="evidence" value="ECO:0007669"/>
    <property type="project" value="UniProtKB-UniRule"/>
</dbReference>
<dbReference type="EC" id="2.7.7.48" evidence="1"/>
<keyword evidence="4" id="KW-0696">RNA-directed RNA polymerase</keyword>
<evidence type="ECO:0000256" key="3">
    <source>
        <dbReference type="ARBA" id="ARBA00018318"/>
    </source>
</evidence>
<keyword evidence="7" id="KW-0547">Nucleotide-binding</keyword>
<evidence type="ECO:0000259" key="16">
    <source>
        <dbReference type="PROSITE" id="PS51657"/>
    </source>
</evidence>
<evidence type="ECO:0000313" key="19">
    <source>
        <dbReference type="Proteomes" id="UP000235595"/>
    </source>
</evidence>
<dbReference type="Pfam" id="PF01660">
    <property type="entry name" value="Vmethyltransf"/>
    <property type="match status" value="1"/>
</dbReference>
<evidence type="ECO:0000256" key="2">
    <source>
        <dbReference type="ARBA" id="ARBA00012552"/>
    </source>
</evidence>
<dbReference type="InterPro" id="IPR027351">
    <property type="entry name" value="(+)RNA_virus_helicase_core_dom"/>
</dbReference>
<dbReference type="PROSITE" id="PS51743">
    <property type="entry name" value="ALPHAVIRUS_MT"/>
    <property type="match status" value="1"/>
</dbReference>
<dbReference type="InterPro" id="IPR007094">
    <property type="entry name" value="RNA-dir_pol_PSvirus"/>
</dbReference>
<evidence type="ECO:0000256" key="13">
    <source>
        <dbReference type="ARBA" id="ARBA00047984"/>
    </source>
</evidence>
<dbReference type="PROSITE" id="PS51657">
    <property type="entry name" value="PSRV_HELICASE"/>
    <property type="match status" value="1"/>
</dbReference>
<dbReference type="GO" id="GO:0039694">
    <property type="term" value="P:viral RNA genome replication"/>
    <property type="evidence" value="ECO:0007669"/>
    <property type="project" value="InterPro"/>
</dbReference>
<dbReference type="SUPFAM" id="SSF51197">
    <property type="entry name" value="Clavaminate synthase-like"/>
    <property type="match status" value="1"/>
</dbReference>
<sequence>MANFRAVMDQLNDPSLRAVVQEEAYREIRKTIEVTKTYNPYAQSSLAADSLEKLGIETNPLAVRAHTHAAAKSIELDMYKIASHYLPKENPVTFLFMKRAKLQYFRRGPQQNDVFLNAHVEPKDVVRYDPDDLFDADTTPKIQTSVAFMGDALHYFPLSVINKIFTASPKLKTLYATLVLPAEAAHRMHSLHPSIYELQFHEENFLYKPGGHAGAAYCHTYKQLEWLQVGRFRWETASGEERNVTSQILETKGANHLMVFQRGLYNTPTLRCFGVETKYVTMPPIFLPAKFNARLPIRKTVAQQLFLYVKSVKSVTERDIWAKIRQLIKTADLQEYSSKELTLLVNYFFLISKLKSETCFDSILSGGMIKRVFKPLISWINEKKGFIFGKDQFIQLMEALEWVEIDLTYKTKTFDEPNDKSSFNPMGYLPLKDEEGLPGLQESSSDQPQATEEDQVAYDKYLKALSRLQASDESEERESGPPPSNSESEASSSGGNQAEETNSCPPNSTEKSRGLDAILCPCGLSIPLGKAKFPEIPVLEHPERLKGRDAFFFSKDNKPYSYTGGSHHSRGWPSWLDSILAAVEVQETMPNFNQCLVQKFSARSSIPFHRDDEKCYPKGHQVLTVNLKGTCTFKICCDRGVGTANLEEGTYHLSPPGFQENHRHAVEGCSAGRVSLTFRSTAIQEQHSEGLVAAPLDSLPWKAWIPKLQELGFQGRQLQYDCNGALISPIEQIQSMEKTRPKGVPASLLTCLEKIARAPTHFSPSPIRAKAYSSDVKNARIGAMLKQQGKDWGHRFDALVEAGKRSLHISVIHGAGGSGKSRAIQNYIKEHTKEPVQVILPTNELRIDWMRKVPTLKETMCKTFEKALLAPPTPVVIFDDYGKLPAGYIEAFCFFFSTVELVILTGDSKQSTHHESNENAMTNLIEPFTSEASKLCRYYVNATHRNKKDLANKLGVYSEVSGFTEITHSSSPIPGLHILVPSLYKKQAFSEMGHKASTYAGCQGITAPKVQILLSEETTLCSKEVLYTALSRAVHSIHFINTSPNNQSFWKKLESTPYLKAFLSTLREETAQESKPAQGDPTAVDPPKTHIPVDSALPIYENILDSMPEKHEREIFSKSHGHSNCVQTEDSFVQMFSHRQAKDETLLWATIEARLVVSNPKSNWQEYLEKKPIGDVLFESYKKAMKLPAERIAFEPQLWESCIHEVQGTYLKKSEDMIKNGQARQSPDYDPNLISLFLKSQWVKKMEKLGALKIKPGQTIASFQQATVMLFGTMARYMRRMREVFMPKNILINCETTPESMSSWAAGEGGCWSFKGPSLANDFTAFDQSQDGAMLQFEILKAKHHSIPEDILDAYISIKTNSKIFLGTLAIMRLTGEGPTFDANTECNIAFTHTKFQIPDGTAQIYAGDDSAIDALPVVRKSFKQIENKLTLKSKPLVALQQKGDWAEFCGYRITPAGFIKDPKKLHASLMLEVKKKNIKNVRRSYELDLALAYQHRDRLHELLSEEELRFHYETVRTLVKSGGGEVLKTFLPKDESLY</sequence>
<dbReference type="SUPFAM" id="SSF56672">
    <property type="entry name" value="DNA/RNA polymerases"/>
    <property type="match status" value="1"/>
</dbReference>
<evidence type="ECO:0000256" key="11">
    <source>
        <dbReference type="ARBA" id="ARBA00022953"/>
    </source>
</evidence>
<dbReference type="GO" id="GO:0003723">
    <property type="term" value="F:RNA binding"/>
    <property type="evidence" value="ECO:0007669"/>
    <property type="project" value="InterPro"/>
</dbReference>
<feature type="region of interest" description="Disordered" evidence="14">
    <location>
        <begin position="434"/>
        <end position="453"/>
    </location>
</feature>
<feature type="compositionally biased region" description="Low complexity" evidence="14">
    <location>
        <begin position="485"/>
        <end position="500"/>
    </location>
</feature>
<dbReference type="GO" id="GO:0003968">
    <property type="term" value="F:RNA-directed RNA polymerase activity"/>
    <property type="evidence" value="ECO:0007669"/>
    <property type="project" value="UniProtKB-KW"/>
</dbReference>
<name>A0A2H4ZU23_9VIRU</name>
<dbReference type="InterPro" id="IPR027417">
    <property type="entry name" value="P-loop_NTPase"/>
</dbReference>
<dbReference type="GO" id="GO:0016556">
    <property type="term" value="P:mRNA modification"/>
    <property type="evidence" value="ECO:0007669"/>
    <property type="project" value="InterPro"/>
</dbReference>
<dbReference type="Gene3D" id="3.40.50.300">
    <property type="entry name" value="P-loop containing nucleotide triphosphate hydrolases"/>
    <property type="match status" value="1"/>
</dbReference>
<dbReference type="RefSeq" id="YP_009448187.1">
    <property type="nucleotide sequence ID" value="NC_036587.1"/>
</dbReference>
<dbReference type="InterPro" id="IPR001788">
    <property type="entry name" value="RNA-dep_RNA_pol_alsuvir"/>
</dbReference>
<dbReference type="InterPro" id="IPR043502">
    <property type="entry name" value="DNA/RNA_pol_sf"/>
</dbReference>
<feature type="domain" description="(+)RNA virus helicase C-terminal" evidence="16">
    <location>
        <begin position="781"/>
        <end position="1074"/>
    </location>
</feature>
<keyword evidence="6" id="KW-0548">Nucleotidyltransferase</keyword>
<evidence type="ECO:0000313" key="18">
    <source>
        <dbReference type="EMBL" id="AUG45968.1"/>
    </source>
</evidence>
<feature type="region of interest" description="Disordered" evidence="14">
    <location>
        <begin position="1069"/>
        <end position="1088"/>
    </location>
</feature>
<keyword evidence="8" id="KW-0378">Hydrolase</keyword>
<evidence type="ECO:0000256" key="6">
    <source>
        <dbReference type="ARBA" id="ARBA00022695"/>
    </source>
</evidence>
<evidence type="ECO:0000256" key="7">
    <source>
        <dbReference type="ARBA" id="ARBA00022741"/>
    </source>
</evidence>
<evidence type="ECO:0000256" key="1">
    <source>
        <dbReference type="ARBA" id="ARBA00012494"/>
    </source>
</evidence>
<dbReference type="Proteomes" id="UP000235595">
    <property type="component" value="Segment"/>
</dbReference>
<feature type="domain" description="RdRp catalytic" evidence="15">
    <location>
        <begin position="1316"/>
        <end position="1423"/>
    </location>
</feature>
<evidence type="ECO:0000256" key="8">
    <source>
        <dbReference type="ARBA" id="ARBA00022801"/>
    </source>
</evidence>
<dbReference type="Pfam" id="PF00978">
    <property type="entry name" value="RdRP_2"/>
    <property type="match status" value="1"/>
</dbReference>
<evidence type="ECO:0000256" key="10">
    <source>
        <dbReference type="ARBA" id="ARBA00022840"/>
    </source>
</evidence>
<keyword evidence="5" id="KW-0808">Transferase</keyword>
<evidence type="ECO:0000259" key="17">
    <source>
        <dbReference type="PROSITE" id="PS51743"/>
    </source>
</evidence>
<proteinExistence type="predicted"/>
<keyword evidence="11" id="KW-0693">Viral RNA replication</keyword>
<evidence type="ECO:0000256" key="12">
    <source>
        <dbReference type="ARBA" id="ARBA00025585"/>
    </source>
</evidence>
<evidence type="ECO:0000259" key="15">
    <source>
        <dbReference type="PROSITE" id="PS50507"/>
    </source>
</evidence>
<keyword evidence="9" id="KW-0347">Helicase</keyword>
<dbReference type="Pfam" id="PF01443">
    <property type="entry name" value="Viral_helicase1"/>
    <property type="match status" value="1"/>
</dbReference>
<dbReference type="GO" id="GO:0003724">
    <property type="term" value="F:RNA helicase activity"/>
    <property type="evidence" value="ECO:0007669"/>
    <property type="project" value="UniProtKB-EC"/>
</dbReference>
<dbReference type="KEGG" id="vg:35381629"/>
<dbReference type="InterPro" id="IPR002588">
    <property type="entry name" value="Alphavirus-like_MT_dom"/>
</dbReference>
<accession>A0A2H4ZU23</accession>
<organism evidence="18">
    <name type="scientific">Babaco mosaic virus</name>
    <dbReference type="NCBI Taxonomy" id="2060511"/>
    <lineage>
        <taxon>Viruses</taxon>
        <taxon>Riboviria</taxon>
        <taxon>Orthornavirae</taxon>
        <taxon>Kitrinoviricota</taxon>
        <taxon>Alsuviricetes</taxon>
        <taxon>Tymovirales</taxon>
        <taxon>Alphaflexiviridae</taxon>
        <taxon>Potexvirus</taxon>
        <taxon>Potexvirus babaci</taxon>
    </lineage>
</organism>